<dbReference type="OrthoDB" id="3903267at2759"/>
<dbReference type="GeneID" id="71987325"/>
<dbReference type="Proteomes" id="UP000756132">
    <property type="component" value="Chromosome 6"/>
</dbReference>
<keyword evidence="3" id="KW-1185">Reference proteome</keyword>
<organism evidence="2 3">
    <name type="scientific">Passalora fulva</name>
    <name type="common">Tomato leaf mold</name>
    <name type="synonym">Cladosporium fulvum</name>
    <dbReference type="NCBI Taxonomy" id="5499"/>
    <lineage>
        <taxon>Eukaryota</taxon>
        <taxon>Fungi</taxon>
        <taxon>Dikarya</taxon>
        <taxon>Ascomycota</taxon>
        <taxon>Pezizomycotina</taxon>
        <taxon>Dothideomycetes</taxon>
        <taxon>Dothideomycetidae</taxon>
        <taxon>Mycosphaerellales</taxon>
        <taxon>Mycosphaerellaceae</taxon>
        <taxon>Fulvia</taxon>
    </lineage>
</organism>
<evidence type="ECO:0008006" key="4">
    <source>
        <dbReference type="Google" id="ProtNLM"/>
    </source>
</evidence>
<dbReference type="EMBL" id="CP090168">
    <property type="protein sequence ID" value="UJO18642.1"/>
    <property type="molecule type" value="Genomic_DNA"/>
</dbReference>
<dbReference type="RefSeq" id="XP_047763008.1">
    <property type="nucleotide sequence ID" value="XM_047906595.1"/>
</dbReference>
<feature type="compositionally biased region" description="Basic residues" evidence="1">
    <location>
        <begin position="176"/>
        <end position="192"/>
    </location>
</feature>
<feature type="region of interest" description="Disordered" evidence="1">
    <location>
        <begin position="173"/>
        <end position="216"/>
    </location>
</feature>
<evidence type="ECO:0000256" key="1">
    <source>
        <dbReference type="SAM" id="MobiDB-lite"/>
    </source>
</evidence>
<gene>
    <name evidence="2" type="ORF">CLAFUR5_07447</name>
</gene>
<evidence type="ECO:0000313" key="3">
    <source>
        <dbReference type="Proteomes" id="UP000756132"/>
    </source>
</evidence>
<feature type="region of interest" description="Disordered" evidence="1">
    <location>
        <begin position="1"/>
        <end position="46"/>
    </location>
</feature>
<protein>
    <recommendedName>
        <fullName evidence="4">Myb-like domain-containing protein</fullName>
    </recommendedName>
</protein>
<accession>A0A9Q8UQB4</accession>
<proteinExistence type="predicted"/>
<evidence type="ECO:0000313" key="2">
    <source>
        <dbReference type="EMBL" id="UJO18642.1"/>
    </source>
</evidence>
<feature type="compositionally biased region" description="Polar residues" evidence="1">
    <location>
        <begin position="17"/>
        <end position="29"/>
    </location>
</feature>
<name>A0A9Q8UQB4_PASFU</name>
<reference evidence="2" key="2">
    <citation type="journal article" date="2022" name="Microb. Genom.">
        <title>A chromosome-scale genome assembly of the tomato pathogen Cladosporium fulvum reveals a compartmentalized genome architecture and the presence of a dispensable chromosome.</title>
        <authorList>
            <person name="Zaccaron A.Z."/>
            <person name="Chen L.H."/>
            <person name="Samaras A."/>
            <person name="Stergiopoulos I."/>
        </authorList>
    </citation>
    <scope>NUCLEOTIDE SEQUENCE</scope>
    <source>
        <strain evidence="2">Race5_Kim</strain>
    </source>
</reference>
<sequence length="473" mass="51586">MNFFSASPSLDGDDGDSTYTPESASTPNDTPRGKSKRKSNKGRILQRWDPSKDQYVLLCVEQYVASKSIPFFDWNEIAKLIAPTVTGEAIKQHLAKLRKAREEAGQPIPPSIGKDHGSGLRKNNLIASTQTPRLSQASAEEFDPFANDQIQGTKRDSLDIQKNEATDPKLASLIFQKKKPVKTRTPVSKKRKTATDDSTPTYNPRNKKNKTIGSNFANGHETDHVLALYNDKMGYAIKRDALLSPEARDAIDRRRRMLKIRDAVAMGEDVNVNINNASANLAAQLYYGKAGDGANENFNGISAANTVGQTNKPRLQTMPQYNDADTGDDANLCANDFNTNKFGQINDLKLQNKPQAHFAEAATGDLSNVIPFNGPPSPAGMIHDCADDFSFCSIHANAHGFQFNPGNPASYGQPAPAMKSPKAPSAYVDDISNLPEDRNGSADLEGIDSDLFTQEFGMPGEQVGSFGGFDFDY</sequence>
<dbReference type="KEGG" id="ffu:CLAFUR5_07447"/>
<reference evidence="2" key="1">
    <citation type="submission" date="2021-12" db="EMBL/GenBank/DDBJ databases">
        <authorList>
            <person name="Zaccaron A."/>
            <person name="Stergiopoulos I."/>
        </authorList>
    </citation>
    <scope>NUCLEOTIDE SEQUENCE</scope>
    <source>
        <strain evidence="2">Race5_Kim</strain>
    </source>
</reference>
<dbReference type="AlphaFoldDB" id="A0A9Q8UQB4"/>